<dbReference type="PANTHER" id="PTHR12128:SF66">
    <property type="entry name" value="4-HYDROXY-2-OXOGLUTARATE ALDOLASE, MITOCHONDRIAL"/>
    <property type="match status" value="1"/>
</dbReference>
<protein>
    <submittedName>
        <fullName evidence="4">Dihydrodipicolinate synthase family protein</fullName>
    </submittedName>
</protein>
<dbReference type="Pfam" id="PF00701">
    <property type="entry name" value="DHDPS"/>
    <property type="match status" value="1"/>
</dbReference>
<gene>
    <name evidence="4" type="ORF">HX018_01230</name>
</gene>
<sequence>MNKPKKFIPVMLMPFQENLAIDYVALEKLIDFYLDAGAAGLFANCLSSEMFQLSKSEMLESVKFIVEHVDGRVPVVATGTFEEPIDEQAAFIKEIYATGIDSVIVITSLLAQENDSNEQFEKNVLELIQKTDNVPLGFYECPVPYKRLIEPTFLGKLVKSGRVKYHKDTSLDIDHIERKLIYTNSTFDFGLFDAYMVHAVNSLKLGSAGLSCIQGNYFPELIVWLCENYDDVAQQTKVEAVQQFLIDQMDVMHYAYPISAKYYLKEQGFPIEQHTRRTDIEAFDNKVEEALDKLKMDYQVLRTIIGN</sequence>
<dbReference type="InterPro" id="IPR002220">
    <property type="entry name" value="DapA-like"/>
</dbReference>
<dbReference type="Proteomes" id="UP001170954">
    <property type="component" value="Unassembled WGS sequence"/>
</dbReference>
<dbReference type="InterPro" id="IPR013785">
    <property type="entry name" value="Aldolase_TIM"/>
</dbReference>
<evidence type="ECO:0000256" key="1">
    <source>
        <dbReference type="ARBA" id="ARBA00007592"/>
    </source>
</evidence>
<dbReference type="SMART" id="SM01130">
    <property type="entry name" value="DHDPS"/>
    <property type="match status" value="1"/>
</dbReference>
<comment type="caution">
    <text evidence="4">The sequence shown here is derived from an EMBL/GenBank/DDBJ whole genome shotgun (WGS) entry which is preliminary data.</text>
</comment>
<evidence type="ECO:0000313" key="4">
    <source>
        <dbReference type="EMBL" id="MDM1046874.1"/>
    </source>
</evidence>
<evidence type="ECO:0000313" key="5">
    <source>
        <dbReference type="Proteomes" id="UP001170954"/>
    </source>
</evidence>
<dbReference type="PIRSF" id="PIRSF001365">
    <property type="entry name" value="DHDPS"/>
    <property type="match status" value="1"/>
</dbReference>
<evidence type="ECO:0000256" key="2">
    <source>
        <dbReference type="ARBA" id="ARBA00023239"/>
    </source>
</evidence>
<dbReference type="CDD" id="cd00408">
    <property type="entry name" value="DHDPS-like"/>
    <property type="match status" value="1"/>
</dbReference>
<dbReference type="EMBL" id="JACAGK010000002">
    <property type="protein sequence ID" value="MDM1046874.1"/>
    <property type="molecule type" value="Genomic_DNA"/>
</dbReference>
<name>A0ABT7NI60_9SPHI</name>
<evidence type="ECO:0000256" key="3">
    <source>
        <dbReference type="PIRNR" id="PIRNR001365"/>
    </source>
</evidence>
<dbReference type="PANTHER" id="PTHR12128">
    <property type="entry name" value="DIHYDRODIPICOLINATE SYNTHASE"/>
    <property type="match status" value="1"/>
</dbReference>
<keyword evidence="5" id="KW-1185">Reference proteome</keyword>
<accession>A0ABT7NI60</accession>
<proteinExistence type="inferred from homology"/>
<comment type="similarity">
    <text evidence="1 3">Belongs to the DapA family.</text>
</comment>
<dbReference type="RefSeq" id="WP_286650209.1">
    <property type="nucleotide sequence ID" value="NZ_JACAGK010000002.1"/>
</dbReference>
<organism evidence="4 5">
    <name type="scientific">Sphingobacterium hotanense</name>
    <dbReference type="NCBI Taxonomy" id="649196"/>
    <lineage>
        <taxon>Bacteria</taxon>
        <taxon>Pseudomonadati</taxon>
        <taxon>Bacteroidota</taxon>
        <taxon>Sphingobacteriia</taxon>
        <taxon>Sphingobacteriales</taxon>
        <taxon>Sphingobacteriaceae</taxon>
        <taxon>Sphingobacterium</taxon>
    </lineage>
</organism>
<dbReference type="Gene3D" id="3.20.20.70">
    <property type="entry name" value="Aldolase class I"/>
    <property type="match status" value="1"/>
</dbReference>
<reference evidence="4" key="1">
    <citation type="submission" date="2020-06" db="EMBL/GenBank/DDBJ databases">
        <authorList>
            <person name="Dong N."/>
        </authorList>
    </citation>
    <scope>NUCLEOTIDE SEQUENCE</scope>
    <source>
        <strain evidence="4">R1692</strain>
    </source>
</reference>
<dbReference type="SUPFAM" id="SSF51569">
    <property type="entry name" value="Aldolase"/>
    <property type="match status" value="1"/>
</dbReference>
<keyword evidence="2 3" id="KW-0456">Lyase</keyword>
<reference evidence="4" key="2">
    <citation type="journal article" date="2022" name="Sci. Total Environ.">
        <title>Prevalence, transmission, and molecular epidemiology of tet(X)-positive bacteria among humans, animals, and environmental niches in China: An epidemiological, and genomic-based study.</title>
        <authorList>
            <person name="Dong N."/>
            <person name="Zeng Y."/>
            <person name="Cai C."/>
            <person name="Sun C."/>
            <person name="Lu J."/>
            <person name="Liu C."/>
            <person name="Zhou H."/>
            <person name="Sun Q."/>
            <person name="Shu L."/>
            <person name="Wang H."/>
            <person name="Wang Y."/>
            <person name="Wang S."/>
            <person name="Wu C."/>
            <person name="Chan E.W."/>
            <person name="Chen G."/>
            <person name="Shen Z."/>
            <person name="Chen S."/>
            <person name="Zhang R."/>
        </authorList>
    </citation>
    <scope>NUCLEOTIDE SEQUENCE</scope>
    <source>
        <strain evidence="4">R1692</strain>
    </source>
</reference>